<feature type="domain" description="Signal transduction histidine kinase dimerisation/phosphoacceptor" evidence="3">
    <location>
        <begin position="8"/>
        <end position="73"/>
    </location>
</feature>
<dbReference type="KEGG" id="lrs:PX52LOC_05907"/>
<evidence type="ECO:0000256" key="2">
    <source>
        <dbReference type="ARBA" id="ARBA00012438"/>
    </source>
</evidence>
<dbReference type="AlphaFoldDB" id="A0A5C1AJL1"/>
<dbReference type="Gene3D" id="1.10.287.130">
    <property type="match status" value="1"/>
</dbReference>
<dbReference type="EC" id="2.7.13.3" evidence="2"/>
<dbReference type="RefSeq" id="WP_168219261.1">
    <property type="nucleotide sequence ID" value="NZ_CP042425.1"/>
</dbReference>
<protein>
    <recommendedName>
        <fullName evidence="2">histidine kinase</fullName>
        <ecNumber evidence="2">2.7.13.3</ecNumber>
    </recommendedName>
</protein>
<dbReference type="GO" id="GO:0000155">
    <property type="term" value="F:phosphorelay sensor kinase activity"/>
    <property type="evidence" value="ECO:0007669"/>
    <property type="project" value="InterPro"/>
</dbReference>
<dbReference type="Proteomes" id="UP000324974">
    <property type="component" value="Chromosome"/>
</dbReference>
<evidence type="ECO:0000313" key="5">
    <source>
        <dbReference type="Proteomes" id="UP000324974"/>
    </source>
</evidence>
<evidence type="ECO:0000259" key="3">
    <source>
        <dbReference type="SMART" id="SM00388"/>
    </source>
</evidence>
<name>A0A5C1AJL1_9BACT</name>
<evidence type="ECO:0000313" key="4">
    <source>
        <dbReference type="EMBL" id="QEL18865.1"/>
    </source>
</evidence>
<evidence type="ECO:0000256" key="1">
    <source>
        <dbReference type="ARBA" id="ARBA00000085"/>
    </source>
</evidence>
<dbReference type="Pfam" id="PF00512">
    <property type="entry name" value="HisKA"/>
    <property type="match status" value="1"/>
</dbReference>
<dbReference type="CDD" id="cd00082">
    <property type="entry name" value="HisKA"/>
    <property type="match status" value="1"/>
</dbReference>
<dbReference type="SUPFAM" id="SSF47384">
    <property type="entry name" value="Homodimeric domain of signal transducing histidine kinase"/>
    <property type="match status" value="1"/>
</dbReference>
<comment type="catalytic activity">
    <reaction evidence="1">
        <text>ATP + protein L-histidine = ADP + protein N-phospho-L-histidine.</text>
        <dbReference type="EC" id="2.7.13.3"/>
    </reaction>
</comment>
<dbReference type="InterPro" id="IPR036097">
    <property type="entry name" value="HisK_dim/P_sf"/>
</dbReference>
<accession>A0A5C1AJL1</accession>
<organism evidence="4 5">
    <name type="scientific">Limnoglobus roseus</name>
    <dbReference type="NCBI Taxonomy" id="2598579"/>
    <lineage>
        <taxon>Bacteria</taxon>
        <taxon>Pseudomonadati</taxon>
        <taxon>Planctomycetota</taxon>
        <taxon>Planctomycetia</taxon>
        <taxon>Gemmatales</taxon>
        <taxon>Gemmataceae</taxon>
        <taxon>Limnoglobus</taxon>
    </lineage>
</organism>
<dbReference type="EMBL" id="CP042425">
    <property type="protein sequence ID" value="QEL18865.1"/>
    <property type="molecule type" value="Genomic_DNA"/>
</dbReference>
<sequence>MTPPADATDPNSLAALGHDLNNLLTVIGGYATLLLETAPPGEATDFAAEIEKASKDATKVVRELLAKVQPRRGES</sequence>
<proteinExistence type="predicted"/>
<keyword evidence="5" id="KW-1185">Reference proteome</keyword>
<gene>
    <name evidence="4" type="ORF">PX52LOC_05907</name>
</gene>
<dbReference type="InterPro" id="IPR003661">
    <property type="entry name" value="HisK_dim/P_dom"/>
</dbReference>
<dbReference type="SMART" id="SM00388">
    <property type="entry name" value="HisKA"/>
    <property type="match status" value="1"/>
</dbReference>
<reference evidence="5" key="1">
    <citation type="submission" date="2019-08" db="EMBL/GenBank/DDBJ databases">
        <title>Limnoglobus roseus gen. nov., sp. nov., a novel freshwater planctomycete with a giant genome from the family Gemmataceae.</title>
        <authorList>
            <person name="Kulichevskaya I.S."/>
            <person name="Naumoff D.G."/>
            <person name="Miroshnikov K."/>
            <person name="Ivanova A."/>
            <person name="Philippov D.A."/>
            <person name="Hakobyan A."/>
            <person name="Rijpstra I.C."/>
            <person name="Sinninghe Damste J.S."/>
            <person name="Liesack W."/>
            <person name="Dedysh S.N."/>
        </authorList>
    </citation>
    <scope>NUCLEOTIDE SEQUENCE [LARGE SCALE GENOMIC DNA]</scope>
    <source>
        <strain evidence="5">PX52</strain>
    </source>
</reference>